<gene>
    <name evidence="1" type="ORF">FB567DRAFT_599414</name>
</gene>
<name>A0A8K0QRN6_9PLEO</name>
<sequence length="342" mass="37176">MSFMSNDVASARMFGTQSIRSDAGHLFTPNSDEGFPRMIDEDSFLAASVEPRTPAVGASLARRPSAPSVPGRGVVRASDVLQLGRQATVLTNAGPGFFTTPHTAQDPFFFTANPISVEFSAEFANWLIDYTTEEEDIDDEVPTTPEIFAATCQAIETAAPGHYAWNDFGRQKSDILFENQNPWDFLSDCATEAMKKSLLLRSVLGPIEHLPLPASLPDGNLPPPSFSPEHMAEFGPALAETAYKVHLEFSFRESCQAGMIMRGLYRDLTSANVNVPEYLDYWEDQPNVIPGVSASFLAGLGVFRILADSSGKSEIGIYERVACSIQKSAATTCSIRRVTATS</sequence>
<evidence type="ECO:0000313" key="2">
    <source>
        <dbReference type="Proteomes" id="UP000813461"/>
    </source>
</evidence>
<dbReference type="Proteomes" id="UP000813461">
    <property type="component" value="Unassembled WGS sequence"/>
</dbReference>
<evidence type="ECO:0000313" key="1">
    <source>
        <dbReference type="EMBL" id="KAH7067766.1"/>
    </source>
</evidence>
<proteinExistence type="predicted"/>
<protein>
    <submittedName>
        <fullName evidence="1">Uncharacterized protein</fullName>
    </submittedName>
</protein>
<organism evidence="1 2">
    <name type="scientific">Paraphoma chrysanthemicola</name>
    <dbReference type="NCBI Taxonomy" id="798071"/>
    <lineage>
        <taxon>Eukaryota</taxon>
        <taxon>Fungi</taxon>
        <taxon>Dikarya</taxon>
        <taxon>Ascomycota</taxon>
        <taxon>Pezizomycotina</taxon>
        <taxon>Dothideomycetes</taxon>
        <taxon>Pleosporomycetidae</taxon>
        <taxon>Pleosporales</taxon>
        <taxon>Pleosporineae</taxon>
        <taxon>Phaeosphaeriaceae</taxon>
        <taxon>Paraphoma</taxon>
    </lineage>
</organism>
<reference evidence="1" key="1">
    <citation type="journal article" date="2021" name="Nat. Commun.">
        <title>Genetic determinants of endophytism in the Arabidopsis root mycobiome.</title>
        <authorList>
            <person name="Mesny F."/>
            <person name="Miyauchi S."/>
            <person name="Thiergart T."/>
            <person name="Pickel B."/>
            <person name="Atanasova L."/>
            <person name="Karlsson M."/>
            <person name="Huettel B."/>
            <person name="Barry K.W."/>
            <person name="Haridas S."/>
            <person name="Chen C."/>
            <person name="Bauer D."/>
            <person name="Andreopoulos W."/>
            <person name="Pangilinan J."/>
            <person name="LaButti K."/>
            <person name="Riley R."/>
            <person name="Lipzen A."/>
            <person name="Clum A."/>
            <person name="Drula E."/>
            <person name="Henrissat B."/>
            <person name="Kohler A."/>
            <person name="Grigoriev I.V."/>
            <person name="Martin F.M."/>
            <person name="Hacquard S."/>
        </authorList>
    </citation>
    <scope>NUCLEOTIDE SEQUENCE</scope>
    <source>
        <strain evidence="1">MPI-SDFR-AT-0120</strain>
    </source>
</reference>
<dbReference type="AlphaFoldDB" id="A0A8K0QRN6"/>
<accession>A0A8K0QRN6</accession>
<dbReference type="EMBL" id="JAGMVJ010000034">
    <property type="protein sequence ID" value="KAH7067766.1"/>
    <property type="molecule type" value="Genomic_DNA"/>
</dbReference>
<comment type="caution">
    <text evidence="1">The sequence shown here is derived from an EMBL/GenBank/DDBJ whole genome shotgun (WGS) entry which is preliminary data.</text>
</comment>
<keyword evidence="2" id="KW-1185">Reference proteome</keyword>